<comment type="catalytic activity">
    <reaction evidence="6">
        <text>L-threonylcarbamoyladenylate + adenosine(37) in tRNA = N(6)-L-threonylcarbamoyladenosine(37) in tRNA + AMP + H(+)</text>
        <dbReference type="Rhea" id="RHEA:37059"/>
        <dbReference type="Rhea" id="RHEA-COMP:10162"/>
        <dbReference type="Rhea" id="RHEA-COMP:10163"/>
        <dbReference type="ChEBI" id="CHEBI:15378"/>
        <dbReference type="ChEBI" id="CHEBI:73682"/>
        <dbReference type="ChEBI" id="CHEBI:74411"/>
        <dbReference type="ChEBI" id="CHEBI:74418"/>
        <dbReference type="ChEBI" id="CHEBI:456215"/>
        <dbReference type="EC" id="2.3.1.234"/>
    </reaction>
</comment>
<keyword evidence="5" id="KW-0012">Acyltransferase</keyword>
<accession>A0A183VAI0</accession>
<dbReference type="GO" id="GO:0005739">
    <property type="term" value="C:mitochondrion"/>
    <property type="evidence" value="ECO:0007669"/>
    <property type="project" value="TreeGrafter"/>
</dbReference>
<dbReference type="PANTHER" id="PTHR11735">
    <property type="entry name" value="TRNA N6-ADENOSINE THREONYLCARBAMOYLTRANSFERASE"/>
    <property type="match status" value="1"/>
</dbReference>
<evidence type="ECO:0000256" key="1">
    <source>
        <dbReference type="ARBA" id="ARBA00012156"/>
    </source>
</evidence>
<evidence type="ECO:0000259" key="7">
    <source>
        <dbReference type="Pfam" id="PF00814"/>
    </source>
</evidence>
<sequence length="349" mass="38668">MRNWLRHLGTIYGARSRYESVRALRNTATGVKLTRNLVVMGIETRFCDYFRSKETFLGKEKTVRSDNSLMNTVLSCDDTAVCVLSSDRRVLSWRRYADRDVHNRLGGICPSLAAEQHRSFIDRFVRECLEESGVRLSDLDAVAVSTRPGLVIALRVGISKALSLSREGHIRFVNVHHMQAHATVASLLYPELHYPYVCVLISGGHALITIAYGPASFEVLASSLSGSPGECLDKLARALPPAVLPLGCSHPGAALEQLATRCSSNGHLRYRIIMPGTNGPNFNFSAIKNSYLTLLRKLSSDVLNVEDFCASVQYDVLQHSVAAHIANKLHHCLDHINISKKVSMHFILM</sequence>
<organism evidence="9 10">
    <name type="scientific">Toxocara canis</name>
    <name type="common">Canine roundworm</name>
    <dbReference type="NCBI Taxonomy" id="6265"/>
    <lineage>
        <taxon>Eukaryota</taxon>
        <taxon>Metazoa</taxon>
        <taxon>Ecdysozoa</taxon>
        <taxon>Nematoda</taxon>
        <taxon>Chromadorea</taxon>
        <taxon>Rhabditida</taxon>
        <taxon>Spirurina</taxon>
        <taxon>Ascaridomorpha</taxon>
        <taxon>Ascaridoidea</taxon>
        <taxon>Toxocaridae</taxon>
        <taxon>Toxocara</taxon>
    </lineage>
</organism>
<keyword evidence="4" id="KW-0479">Metal-binding</keyword>
<dbReference type="Gene3D" id="3.30.420.40">
    <property type="match status" value="2"/>
</dbReference>
<dbReference type="EC" id="2.3.1.234" evidence="1"/>
<evidence type="ECO:0000256" key="2">
    <source>
        <dbReference type="ARBA" id="ARBA00022679"/>
    </source>
</evidence>
<reference evidence="8 9" key="2">
    <citation type="submission" date="2018-11" db="EMBL/GenBank/DDBJ databases">
        <authorList>
            <consortium name="Pathogen Informatics"/>
        </authorList>
    </citation>
    <scope>NUCLEOTIDE SEQUENCE [LARGE SCALE GENOMIC DNA]</scope>
</reference>
<dbReference type="GO" id="GO:0046872">
    <property type="term" value="F:metal ion binding"/>
    <property type="evidence" value="ECO:0007669"/>
    <property type="project" value="UniProtKB-KW"/>
</dbReference>
<gene>
    <name evidence="8" type="ORF">TCNE_LOCUS17750</name>
</gene>
<keyword evidence="3" id="KW-0819">tRNA processing</keyword>
<protein>
    <recommendedName>
        <fullName evidence="1">N(6)-L-threonylcarbamoyladenine synthase</fullName>
        <ecNumber evidence="1">2.3.1.234</ecNumber>
    </recommendedName>
</protein>
<dbReference type="GO" id="GO:0008033">
    <property type="term" value="P:tRNA processing"/>
    <property type="evidence" value="ECO:0007669"/>
    <property type="project" value="UniProtKB-KW"/>
</dbReference>
<name>A0A183VAI0_TOXCA</name>
<dbReference type="GO" id="GO:0061711">
    <property type="term" value="F:tRNA N(6)-L-threonylcarbamoyladenine synthase activity"/>
    <property type="evidence" value="ECO:0007669"/>
    <property type="project" value="UniProtKB-EC"/>
</dbReference>
<evidence type="ECO:0000256" key="6">
    <source>
        <dbReference type="ARBA" id="ARBA00048117"/>
    </source>
</evidence>
<dbReference type="PRINTS" id="PR00789">
    <property type="entry name" value="OSIALOPTASE"/>
</dbReference>
<reference evidence="10" key="1">
    <citation type="submission" date="2016-06" db="UniProtKB">
        <authorList>
            <consortium name="WormBaseParasite"/>
        </authorList>
    </citation>
    <scope>IDENTIFICATION</scope>
</reference>
<evidence type="ECO:0000313" key="8">
    <source>
        <dbReference type="EMBL" id="VDM49071.1"/>
    </source>
</evidence>
<evidence type="ECO:0000256" key="3">
    <source>
        <dbReference type="ARBA" id="ARBA00022694"/>
    </source>
</evidence>
<dbReference type="InterPro" id="IPR017861">
    <property type="entry name" value="KAE1/TsaD"/>
</dbReference>
<feature type="domain" description="Gcp-like" evidence="7">
    <location>
        <begin position="90"/>
        <end position="325"/>
    </location>
</feature>
<dbReference type="WBParaSite" id="TCNE_0001775101-mRNA-1">
    <property type="protein sequence ID" value="TCNE_0001775101-mRNA-1"/>
    <property type="gene ID" value="TCNE_0001775101"/>
</dbReference>
<dbReference type="SUPFAM" id="SSF53067">
    <property type="entry name" value="Actin-like ATPase domain"/>
    <property type="match status" value="2"/>
</dbReference>
<proteinExistence type="predicted"/>
<keyword evidence="9" id="KW-1185">Reference proteome</keyword>
<evidence type="ECO:0000313" key="9">
    <source>
        <dbReference type="Proteomes" id="UP000050794"/>
    </source>
</evidence>
<evidence type="ECO:0000256" key="5">
    <source>
        <dbReference type="ARBA" id="ARBA00023315"/>
    </source>
</evidence>
<dbReference type="InterPro" id="IPR043129">
    <property type="entry name" value="ATPase_NBD"/>
</dbReference>
<dbReference type="Proteomes" id="UP000050794">
    <property type="component" value="Unassembled WGS sequence"/>
</dbReference>
<evidence type="ECO:0000256" key="4">
    <source>
        <dbReference type="ARBA" id="ARBA00022723"/>
    </source>
</evidence>
<dbReference type="PANTHER" id="PTHR11735:SF6">
    <property type="entry name" value="TRNA N6-ADENOSINE THREONYLCARBAMOYLTRANSFERASE, MITOCHONDRIAL"/>
    <property type="match status" value="1"/>
</dbReference>
<dbReference type="AlphaFoldDB" id="A0A183VAI0"/>
<keyword evidence="2" id="KW-0808">Transferase</keyword>
<dbReference type="InterPro" id="IPR000905">
    <property type="entry name" value="Gcp-like_dom"/>
</dbReference>
<dbReference type="EMBL" id="UYWY01024749">
    <property type="protein sequence ID" value="VDM49071.1"/>
    <property type="molecule type" value="Genomic_DNA"/>
</dbReference>
<dbReference type="Pfam" id="PF00814">
    <property type="entry name" value="TsaD"/>
    <property type="match status" value="1"/>
</dbReference>
<evidence type="ECO:0000313" key="10">
    <source>
        <dbReference type="WBParaSite" id="TCNE_0001775101-mRNA-1"/>
    </source>
</evidence>